<keyword evidence="1" id="KW-0597">Phosphoprotein</keyword>
<proteinExistence type="predicted"/>
<dbReference type="SUPFAM" id="SSF52172">
    <property type="entry name" value="CheY-like"/>
    <property type="match status" value="1"/>
</dbReference>
<feature type="domain" description="Response regulatory" evidence="2">
    <location>
        <begin position="14"/>
        <end position="127"/>
    </location>
</feature>
<dbReference type="InterPro" id="IPR011006">
    <property type="entry name" value="CheY-like_superfamily"/>
</dbReference>
<reference evidence="4" key="1">
    <citation type="submission" date="2017-02" db="EMBL/GenBank/DDBJ databases">
        <authorList>
            <person name="Furmanczyk E.M."/>
        </authorList>
    </citation>
    <scope>NUCLEOTIDE SEQUENCE [LARGE SCALE GENOMIC DNA]</scope>
    <source>
        <strain evidence="4">AP3_22</strain>
    </source>
</reference>
<dbReference type="Proteomes" id="UP000237440">
    <property type="component" value="Unassembled WGS sequence"/>
</dbReference>
<dbReference type="PROSITE" id="PS50110">
    <property type="entry name" value="RESPONSE_REGULATORY"/>
    <property type="match status" value="1"/>
</dbReference>
<evidence type="ECO:0000313" key="4">
    <source>
        <dbReference type="Proteomes" id="UP000237440"/>
    </source>
</evidence>
<keyword evidence="4" id="KW-1185">Reference proteome</keyword>
<accession>A0A2S3VR03</accession>
<gene>
    <name evidence="3" type="ORF">B0D71_12730</name>
</gene>
<evidence type="ECO:0000259" key="2">
    <source>
        <dbReference type="PROSITE" id="PS50110"/>
    </source>
</evidence>
<dbReference type="AlphaFoldDB" id="A0A2S3VR03"/>
<dbReference type="Gene3D" id="3.40.50.2300">
    <property type="match status" value="1"/>
</dbReference>
<name>A0A2S3VR03_9PSED</name>
<organism evidence="3 4">
    <name type="scientific">Pseudomonas laurylsulfativorans</name>
    <dbReference type="NCBI Taxonomy" id="1943631"/>
    <lineage>
        <taxon>Bacteria</taxon>
        <taxon>Pseudomonadati</taxon>
        <taxon>Pseudomonadota</taxon>
        <taxon>Gammaproteobacteria</taxon>
        <taxon>Pseudomonadales</taxon>
        <taxon>Pseudomonadaceae</taxon>
        <taxon>Pseudomonas</taxon>
    </lineage>
</organism>
<evidence type="ECO:0000256" key="1">
    <source>
        <dbReference type="PROSITE-ProRule" id="PRU00169"/>
    </source>
</evidence>
<protein>
    <submittedName>
        <fullName evidence="3">Response regulator</fullName>
    </submittedName>
</protein>
<dbReference type="InterPro" id="IPR001789">
    <property type="entry name" value="Sig_transdc_resp-reg_receiver"/>
</dbReference>
<feature type="modified residue" description="4-aspartylphosphate" evidence="1">
    <location>
        <position position="65"/>
    </location>
</feature>
<dbReference type="OrthoDB" id="6984387at2"/>
<evidence type="ECO:0000313" key="3">
    <source>
        <dbReference type="EMBL" id="POF42293.1"/>
    </source>
</evidence>
<sequence>MSREWGKLSLVLGWAAVVEGDPAIRKLVVGILNEIGVPSVDFDSADDALIYLRSMPDGCPLVIVDQDLRGQLQGAEFIKMVKAKWPATATILTSGCLLDASVVPYSTTYLTKPWSSDDLVMAVVNLLQPDRPLKKH</sequence>
<comment type="caution">
    <text evidence="3">The sequence shown here is derived from an EMBL/GenBank/DDBJ whole genome shotgun (WGS) entry which is preliminary data.</text>
</comment>
<dbReference type="EMBL" id="MUJK01000003">
    <property type="protein sequence ID" value="POF42293.1"/>
    <property type="molecule type" value="Genomic_DNA"/>
</dbReference>
<dbReference type="GO" id="GO:0000160">
    <property type="term" value="P:phosphorelay signal transduction system"/>
    <property type="evidence" value="ECO:0007669"/>
    <property type="project" value="InterPro"/>
</dbReference>
<dbReference type="RefSeq" id="WP_103395101.1">
    <property type="nucleotide sequence ID" value="NZ_MUJK01000003.1"/>
</dbReference>